<dbReference type="InterPro" id="IPR003146">
    <property type="entry name" value="M14A_act_pep"/>
</dbReference>
<dbReference type="PANTHER" id="PTHR11705:SF123">
    <property type="entry name" value="PEPTIDASE M14 CARBOXYPEPTIDASE A DOMAIN-CONTAINING PROTEIN-RELATED"/>
    <property type="match status" value="1"/>
</dbReference>
<protein>
    <recommendedName>
        <fullName evidence="14">Zinc carboxypeptidase A 1</fullName>
    </recommendedName>
</protein>
<dbReference type="Pfam" id="PF02244">
    <property type="entry name" value="Propep_M14"/>
    <property type="match status" value="1"/>
</dbReference>
<evidence type="ECO:0000256" key="9">
    <source>
        <dbReference type="ARBA" id="ARBA00022801"/>
    </source>
</evidence>
<dbReference type="InterPro" id="IPR036990">
    <property type="entry name" value="M14A-like_propep"/>
</dbReference>
<sequence length="416" mass="47506">MHLKFVLLLACLSQAKTSEQVRYDNYKLYTVQINDVKDQQLLSDNEKVLKLNSWSAARRIGDSSDIMLPPQSQEAFEALLNSHNLNYSIKIDNVQRLIDEQRPKQRLSSMEWTQYHTLDEIYAWLDLIEARYPHVVTPFTIGDSYEGRPIRGIKISYKPGNSAVFIESNIHGNEWITSATITYFIDELLVPRNPAVRDIAHNVDWYIIPVLNVDGFSYSHEVERLWRKSRFNSDPTGECVGTDLNRNFNYRWMEAGASADPCEQTYAGPYPESDPEIRQLTSYINNSIPEGTIKIYISLHSYSQLLLSPWGHTALEFPEHYPQMMGVAKGFADAVVRRYGTEYNYGSSATTLYEVSGSGKDWAYGVKNITIPFTLELRDRGEYGFLLPPEYILPVARETTEGFVGLIQAARGINVL</sequence>
<evidence type="ECO:0000256" key="2">
    <source>
        <dbReference type="ARBA" id="ARBA00004613"/>
    </source>
</evidence>
<evidence type="ECO:0000256" key="3">
    <source>
        <dbReference type="ARBA" id="ARBA00005988"/>
    </source>
</evidence>
<evidence type="ECO:0000256" key="16">
    <source>
        <dbReference type="SAM" id="SignalP"/>
    </source>
</evidence>
<dbReference type="RefSeq" id="XP_023173282.2">
    <property type="nucleotide sequence ID" value="XM_023317514.2"/>
</dbReference>
<evidence type="ECO:0000256" key="11">
    <source>
        <dbReference type="ARBA" id="ARBA00023049"/>
    </source>
</evidence>
<dbReference type="KEGG" id="dhe:111601087"/>
<evidence type="ECO:0000256" key="4">
    <source>
        <dbReference type="ARBA" id="ARBA00022525"/>
    </source>
</evidence>
<proteinExistence type="inferred from homology"/>
<keyword evidence="6" id="KW-0645">Protease</keyword>
<keyword evidence="9" id="KW-0378">Hydrolase</keyword>
<keyword evidence="11" id="KW-0482">Metalloprotease</keyword>
<dbReference type="Pfam" id="PF00246">
    <property type="entry name" value="Peptidase_M14"/>
    <property type="match status" value="1"/>
</dbReference>
<dbReference type="AlphaFoldDB" id="A0A6J1M0I3"/>
<keyword evidence="4" id="KW-0964">Secreted</keyword>
<keyword evidence="5" id="KW-0121">Carboxypeptidase</keyword>
<feature type="chain" id="PRO_5026832303" description="Zinc carboxypeptidase A 1" evidence="16">
    <location>
        <begin position="18"/>
        <end position="416"/>
    </location>
</feature>
<dbReference type="PANTHER" id="PTHR11705">
    <property type="entry name" value="PROTEASE FAMILY M14 CARBOXYPEPTIDASE A,B"/>
    <property type="match status" value="1"/>
</dbReference>
<dbReference type="GO" id="GO:0005615">
    <property type="term" value="C:extracellular space"/>
    <property type="evidence" value="ECO:0007669"/>
    <property type="project" value="TreeGrafter"/>
</dbReference>
<comment type="cofactor">
    <cofactor evidence="1">
        <name>Zn(2+)</name>
        <dbReference type="ChEBI" id="CHEBI:29105"/>
    </cofactor>
</comment>
<dbReference type="GO" id="GO:0006508">
    <property type="term" value="P:proteolysis"/>
    <property type="evidence" value="ECO:0007669"/>
    <property type="project" value="UniProtKB-KW"/>
</dbReference>
<keyword evidence="18" id="KW-1185">Reference proteome</keyword>
<dbReference type="SUPFAM" id="SSF54897">
    <property type="entry name" value="Protease propeptides/inhibitors"/>
    <property type="match status" value="1"/>
</dbReference>
<evidence type="ECO:0000256" key="13">
    <source>
        <dbReference type="ARBA" id="ARBA00057299"/>
    </source>
</evidence>
<dbReference type="Gene3D" id="3.30.70.340">
    <property type="entry name" value="Metallocarboxypeptidase-like"/>
    <property type="match status" value="1"/>
</dbReference>
<reference evidence="19" key="1">
    <citation type="submission" date="2025-08" db="UniProtKB">
        <authorList>
            <consortium name="RefSeq"/>
        </authorList>
    </citation>
    <scope>IDENTIFICATION</scope>
    <source>
        <strain evidence="19">15085-1641.00</strain>
        <tissue evidence="19">Whole body</tissue>
    </source>
</reference>
<evidence type="ECO:0000256" key="12">
    <source>
        <dbReference type="ARBA" id="ARBA00023157"/>
    </source>
</evidence>
<dbReference type="OMA" id="YRWMEAG"/>
<keyword evidence="10" id="KW-0862">Zinc</keyword>
<evidence type="ECO:0000256" key="5">
    <source>
        <dbReference type="ARBA" id="ARBA00022645"/>
    </source>
</evidence>
<dbReference type="GeneID" id="111601087"/>
<dbReference type="PRINTS" id="PR00765">
    <property type="entry name" value="CRBOXYPTASEA"/>
</dbReference>
<dbReference type="FunFam" id="3.40.630.10:FF:000040">
    <property type="entry name" value="zinc carboxypeptidase"/>
    <property type="match status" value="1"/>
</dbReference>
<evidence type="ECO:0000313" key="18">
    <source>
        <dbReference type="Proteomes" id="UP000504633"/>
    </source>
</evidence>
<comment type="similarity">
    <text evidence="3 15">Belongs to the peptidase M14 family.</text>
</comment>
<evidence type="ECO:0000256" key="15">
    <source>
        <dbReference type="PROSITE-ProRule" id="PRU01379"/>
    </source>
</evidence>
<dbReference type="OrthoDB" id="3626597at2759"/>
<evidence type="ECO:0000256" key="8">
    <source>
        <dbReference type="ARBA" id="ARBA00022729"/>
    </source>
</evidence>
<dbReference type="PROSITE" id="PS52035">
    <property type="entry name" value="PEPTIDASE_M14"/>
    <property type="match status" value="1"/>
</dbReference>
<dbReference type="FunFam" id="3.30.70.340:FF:000002">
    <property type="entry name" value="Carboxypeptidase A"/>
    <property type="match status" value="1"/>
</dbReference>
<name>A0A6J1M0I3_DROHY</name>
<evidence type="ECO:0000256" key="7">
    <source>
        <dbReference type="ARBA" id="ARBA00022723"/>
    </source>
</evidence>
<dbReference type="GO" id="GO:0008270">
    <property type="term" value="F:zinc ion binding"/>
    <property type="evidence" value="ECO:0007669"/>
    <property type="project" value="InterPro"/>
</dbReference>
<dbReference type="InterPro" id="IPR000834">
    <property type="entry name" value="Peptidase_M14"/>
</dbReference>
<dbReference type="GO" id="GO:0004181">
    <property type="term" value="F:metallocarboxypeptidase activity"/>
    <property type="evidence" value="ECO:0007669"/>
    <property type="project" value="InterPro"/>
</dbReference>
<evidence type="ECO:0000256" key="6">
    <source>
        <dbReference type="ARBA" id="ARBA00022670"/>
    </source>
</evidence>
<evidence type="ECO:0000313" key="19">
    <source>
        <dbReference type="RefSeq" id="XP_023173282.2"/>
    </source>
</evidence>
<accession>A0A6J1M0I3</accession>
<keyword evidence="8 16" id="KW-0732">Signal</keyword>
<dbReference type="CDD" id="cd03860">
    <property type="entry name" value="M14_CP_A-B_like"/>
    <property type="match status" value="1"/>
</dbReference>
<feature type="signal peptide" evidence="16">
    <location>
        <begin position="1"/>
        <end position="17"/>
    </location>
</feature>
<dbReference type="SMART" id="SM00631">
    <property type="entry name" value="Zn_pept"/>
    <property type="match status" value="1"/>
</dbReference>
<organism evidence="18 19">
    <name type="scientific">Drosophila hydei</name>
    <name type="common">Fruit fly</name>
    <dbReference type="NCBI Taxonomy" id="7224"/>
    <lineage>
        <taxon>Eukaryota</taxon>
        <taxon>Metazoa</taxon>
        <taxon>Ecdysozoa</taxon>
        <taxon>Arthropoda</taxon>
        <taxon>Hexapoda</taxon>
        <taxon>Insecta</taxon>
        <taxon>Pterygota</taxon>
        <taxon>Neoptera</taxon>
        <taxon>Endopterygota</taxon>
        <taxon>Diptera</taxon>
        <taxon>Brachycera</taxon>
        <taxon>Muscomorpha</taxon>
        <taxon>Ephydroidea</taxon>
        <taxon>Drosophilidae</taxon>
        <taxon>Drosophila</taxon>
    </lineage>
</organism>
<evidence type="ECO:0000256" key="10">
    <source>
        <dbReference type="ARBA" id="ARBA00022833"/>
    </source>
</evidence>
<comment type="subcellular location">
    <subcellularLocation>
        <location evidence="2">Secreted</location>
    </subcellularLocation>
</comment>
<keyword evidence="12" id="KW-1015">Disulfide bond</keyword>
<gene>
    <name evidence="19" type="primary">LOC111601087</name>
</gene>
<evidence type="ECO:0000256" key="14">
    <source>
        <dbReference type="ARBA" id="ARBA00069039"/>
    </source>
</evidence>
<feature type="active site" description="Proton donor/acceptor" evidence="15">
    <location>
        <position position="376"/>
    </location>
</feature>
<dbReference type="Proteomes" id="UP000504633">
    <property type="component" value="Unplaced"/>
</dbReference>
<feature type="domain" description="Peptidase M14" evidence="17">
    <location>
        <begin position="114"/>
        <end position="410"/>
    </location>
</feature>
<comment type="function">
    <text evidence="13">Involved in the digestion of the blood meal.</text>
</comment>
<keyword evidence="7" id="KW-0479">Metal-binding</keyword>
<evidence type="ECO:0000259" key="17">
    <source>
        <dbReference type="PROSITE" id="PS52035"/>
    </source>
</evidence>
<evidence type="ECO:0000256" key="1">
    <source>
        <dbReference type="ARBA" id="ARBA00001947"/>
    </source>
</evidence>
<dbReference type="SUPFAM" id="SSF53187">
    <property type="entry name" value="Zn-dependent exopeptidases"/>
    <property type="match status" value="1"/>
</dbReference>
<dbReference type="Gene3D" id="3.40.630.10">
    <property type="entry name" value="Zn peptidases"/>
    <property type="match status" value="1"/>
</dbReference>